<evidence type="ECO:0000256" key="1">
    <source>
        <dbReference type="SAM" id="MobiDB-lite"/>
    </source>
</evidence>
<evidence type="ECO:0000313" key="3">
    <source>
        <dbReference type="Proteomes" id="UP000035740"/>
    </source>
</evidence>
<gene>
    <name evidence="2" type="ORF">BVRB_007970</name>
</gene>
<accession>A0A0J8DX72</accession>
<feature type="region of interest" description="Disordered" evidence="1">
    <location>
        <begin position="1"/>
        <end position="35"/>
    </location>
</feature>
<sequence>MPHLANDPEGENPPSNDDIVTIKEQGEGTRSARNQFDPTTLCVNTLGMRSWIHK</sequence>
<organism evidence="2 3">
    <name type="scientific">Beta vulgaris subsp. vulgaris</name>
    <name type="common">Beet</name>
    <dbReference type="NCBI Taxonomy" id="3555"/>
    <lineage>
        <taxon>Eukaryota</taxon>
        <taxon>Viridiplantae</taxon>
        <taxon>Streptophyta</taxon>
        <taxon>Embryophyta</taxon>
        <taxon>Tracheophyta</taxon>
        <taxon>Spermatophyta</taxon>
        <taxon>Magnoliopsida</taxon>
        <taxon>eudicotyledons</taxon>
        <taxon>Gunneridae</taxon>
        <taxon>Pentapetalae</taxon>
        <taxon>Caryophyllales</taxon>
        <taxon>Chenopodiaceae</taxon>
        <taxon>Betoideae</taxon>
        <taxon>Beta</taxon>
    </lineage>
</organism>
<dbReference type="Gramene" id="KMS95465">
    <property type="protein sequence ID" value="KMS95465"/>
    <property type="gene ID" value="BVRB_007970"/>
</dbReference>
<protein>
    <submittedName>
        <fullName evidence="2">Uncharacterized protein</fullName>
    </submittedName>
</protein>
<evidence type="ECO:0000313" key="2">
    <source>
        <dbReference type="EMBL" id="KMS95465.1"/>
    </source>
</evidence>
<keyword evidence="3" id="KW-1185">Reference proteome</keyword>
<dbReference type="AlphaFoldDB" id="A0A0J8DX72"/>
<name>A0A0J8DX72_BETVV</name>
<reference evidence="2 3" key="1">
    <citation type="journal article" date="2014" name="Nature">
        <title>The genome of the recently domesticated crop plant sugar beet (Beta vulgaris).</title>
        <authorList>
            <person name="Dohm J.C."/>
            <person name="Minoche A.E."/>
            <person name="Holtgrawe D."/>
            <person name="Capella-Gutierrez S."/>
            <person name="Zakrzewski F."/>
            <person name="Tafer H."/>
            <person name="Rupp O."/>
            <person name="Sorensen T.R."/>
            <person name="Stracke R."/>
            <person name="Reinhardt R."/>
            <person name="Goesmann A."/>
            <person name="Kraft T."/>
            <person name="Schulz B."/>
            <person name="Stadler P.F."/>
            <person name="Schmidt T."/>
            <person name="Gabaldon T."/>
            <person name="Lehrach H."/>
            <person name="Weisshaar B."/>
            <person name="Himmelbauer H."/>
        </authorList>
    </citation>
    <scope>NUCLEOTIDE SEQUENCE [LARGE SCALE GENOMIC DNA]</scope>
    <source>
        <tissue evidence="2">Taproot</tissue>
    </source>
</reference>
<proteinExistence type="predicted"/>
<dbReference type="EMBL" id="KQ090465">
    <property type="protein sequence ID" value="KMS95465.1"/>
    <property type="molecule type" value="Genomic_DNA"/>
</dbReference>
<dbReference type="Proteomes" id="UP000035740">
    <property type="component" value="Unassembled WGS sequence"/>
</dbReference>